<dbReference type="Proteomes" id="UP000178417">
    <property type="component" value="Unassembled WGS sequence"/>
</dbReference>
<organism evidence="1 2">
    <name type="scientific">candidate division WOR-1 bacterium RIFOXYB2_FULL_37_13</name>
    <dbReference type="NCBI Taxonomy" id="1802579"/>
    <lineage>
        <taxon>Bacteria</taxon>
        <taxon>Bacillati</taxon>
        <taxon>Saganbacteria</taxon>
    </lineage>
</organism>
<evidence type="ECO:0000313" key="2">
    <source>
        <dbReference type="Proteomes" id="UP000178417"/>
    </source>
</evidence>
<dbReference type="EMBL" id="MEUB01000036">
    <property type="protein sequence ID" value="OGC21751.1"/>
    <property type="molecule type" value="Genomic_DNA"/>
</dbReference>
<accession>A0A1F4SMT7</accession>
<reference evidence="1 2" key="1">
    <citation type="journal article" date="2016" name="Nat. Commun.">
        <title>Thousands of microbial genomes shed light on interconnected biogeochemical processes in an aquifer system.</title>
        <authorList>
            <person name="Anantharaman K."/>
            <person name="Brown C.T."/>
            <person name="Hug L.A."/>
            <person name="Sharon I."/>
            <person name="Castelle C.J."/>
            <person name="Probst A.J."/>
            <person name="Thomas B.C."/>
            <person name="Singh A."/>
            <person name="Wilkins M.J."/>
            <person name="Karaoz U."/>
            <person name="Brodie E.L."/>
            <person name="Williams K.H."/>
            <person name="Hubbard S.S."/>
            <person name="Banfield J.F."/>
        </authorList>
    </citation>
    <scope>NUCLEOTIDE SEQUENCE [LARGE SCALE GENOMIC DNA]</scope>
</reference>
<sequence>MINFLKSLFRKKQTPKRIEIDDSGSGALYGGVIILVTDGKNDFYREIPLKIFNIKDKKKRSASVQKNIYKIIRKGIRKLNAKKEATEIFICQGNVFDFAEKELKKQKYIIKRGQIKGRTNDLAEEIFHKLLKEKYNIKTYNHKDYKGENLRQYATLKNRRDFKNVKQSARGVKEIETFGE</sequence>
<dbReference type="AlphaFoldDB" id="A0A1F4SMT7"/>
<name>A0A1F4SMT7_UNCSA</name>
<comment type="caution">
    <text evidence="1">The sequence shown here is derived from an EMBL/GenBank/DDBJ whole genome shotgun (WGS) entry which is preliminary data.</text>
</comment>
<proteinExistence type="predicted"/>
<protein>
    <submittedName>
        <fullName evidence="1">Uncharacterized protein</fullName>
    </submittedName>
</protein>
<gene>
    <name evidence="1" type="ORF">A2310_00395</name>
</gene>
<dbReference type="STRING" id="1802579.A2310_00395"/>
<evidence type="ECO:0000313" key="1">
    <source>
        <dbReference type="EMBL" id="OGC21751.1"/>
    </source>
</evidence>